<dbReference type="Gene3D" id="2.40.50.140">
    <property type="entry name" value="Nucleic acid-binding proteins"/>
    <property type="match status" value="1"/>
</dbReference>
<comment type="function">
    <text evidence="6">One of the primary rRNA binding proteins, it binds specifically to the 5'-end of 16S ribosomal RNA.</text>
</comment>
<dbReference type="RefSeq" id="WP_091402031.1">
    <property type="nucleotide sequence ID" value="NZ_FMYV01000001.1"/>
</dbReference>
<evidence type="ECO:0000256" key="2">
    <source>
        <dbReference type="ARBA" id="ARBA00022730"/>
    </source>
</evidence>
<evidence type="ECO:0000313" key="7">
    <source>
        <dbReference type="EMBL" id="SDC01020.1"/>
    </source>
</evidence>
<dbReference type="GO" id="GO:0006412">
    <property type="term" value="P:translation"/>
    <property type="evidence" value="ECO:0007669"/>
    <property type="project" value="UniProtKB-UniRule"/>
</dbReference>
<evidence type="ECO:0000256" key="4">
    <source>
        <dbReference type="ARBA" id="ARBA00022980"/>
    </source>
</evidence>
<protein>
    <recommendedName>
        <fullName evidence="6">Small ribosomal subunit protein uS17</fullName>
    </recommendedName>
</protein>
<dbReference type="PANTHER" id="PTHR10744">
    <property type="entry name" value="40S RIBOSOMAL PROTEIN S11 FAMILY MEMBER"/>
    <property type="match status" value="1"/>
</dbReference>
<reference evidence="8 10" key="2">
    <citation type="submission" date="2019-04" db="EMBL/GenBank/DDBJ databases">
        <title>Draft genome sequence data and analysis of a Fermenting Bacterium, Geotoga petraea strain HO-Geo1, isolated from heavy-oil petroleum reservoir in Russia.</title>
        <authorList>
            <person name="Grouzdev D.S."/>
            <person name="Semenova E.M."/>
            <person name="Sokolova D.S."/>
            <person name="Tourova T.P."/>
            <person name="Poltaraus A.B."/>
            <person name="Nazina T.N."/>
        </authorList>
    </citation>
    <scope>NUCLEOTIDE SEQUENCE [LARGE SCALE GENOMIC DNA]</scope>
    <source>
        <strain evidence="8 10">HO-Geo1</strain>
    </source>
</reference>
<evidence type="ECO:0000256" key="5">
    <source>
        <dbReference type="ARBA" id="ARBA00023274"/>
    </source>
</evidence>
<dbReference type="InterPro" id="IPR019984">
    <property type="entry name" value="Ribosomal_uS17_bact/chlr"/>
</dbReference>
<evidence type="ECO:0000256" key="6">
    <source>
        <dbReference type="HAMAP-Rule" id="MF_01345"/>
    </source>
</evidence>
<evidence type="ECO:0000313" key="10">
    <source>
        <dbReference type="Proteomes" id="UP000297288"/>
    </source>
</evidence>
<dbReference type="AlphaFoldDB" id="A0A1G6I3L4"/>
<evidence type="ECO:0000313" key="9">
    <source>
        <dbReference type="Proteomes" id="UP000199322"/>
    </source>
</evidence>
<dbReference type="GO" id="GO:0003735">
    <property type="term" value="F:structural constituent of ribosome"/>
    <property type="evidence" value="ECO:0007669"/>
    <property type="project" value="UniProtKB-UniRule"/>
</dbReference>
<evidence type="ECO:0000256" key="1">
    <source>
        <dbReference type="ARBA" id="ARBA00010254"/>
    </source>
</evidence>
<evidence type="ECO:0000256" key="3">
    <source>
        <dbReference type="ARBA" id="ARBA00022884"/>
    </source>
</evidence>
<dbReference type="GO" id="GO:0019843">
    <property type="term" value="F:rRNA binding"/>
    <property type="evidence" value="ECO:0007669"/>
    <property type="project" value="UniProtKB-UniRule"/>
</dbReference>
<organism evidence="7 9">
    <name type="scientific">Geotoga petraea</name>
    <dbReference type="NCBI Taxonomy" id="28234"/>
    <lineage>
        <taxon>Bacteria</taxon>
        <taxon>Thermotogati</taxon>
        <taxon>Thermotogota</taxon>
        <taxon>Thermotogae</taxon>
        <taxon>Petrotogales</taxon>
        <taxon>Petrotogaceae</taxon>
        <taxon>Geotoga</taxon>
    </lineage>
</organism>
<reference evidence="7 9" key="1">
    <citation type="submission" date="2016-10" db="EMBL/GenBank/DDBJ databases">
        <authorList>
            <person name="de Groot N.N."/>
        </authorList>
    </citation>
    <scope>NUCLEOTIDE SEQUENCE [LARGE SCALE GENOMIC DNA]</scope>
    <source>
        <strain evidence="7 9">WG14</strain>
    </source>
</reference>
<dbReference type="Proteomes" id="UP000199322">
    <property type="component" value="Unassembled WGS sequence"/>
</dbReference>
<accession>A0A1G6I3L4</accession>
<proteinExistence type="inferred from homology"/>
<sequence>MPKKKIVGKVISDKMDKSITVEVKDLVKHPVYKKTIRRTKKYHAHDENNEASIGDIVQIQESRPYSKLKRFELIKIVKKSIFGEEEETPESVDEILGGES</sequence>
<dbReference type="SUPFAM" id="SSF50249">
    <property type="entry name" value="Nucleic acid-binding proteins"/>
    <property type="match status" value="1"/>
</dbReference>
<dbReference type="PANTHER" id="PTHR10744:SF1">
    <property type="entry name" value="SMALL RIBOSOMAL SUBUNIT PROTEIN US17M"/>
    <property type="match status" value="1"/>
</dbReference>
<dbReference type="Pfam" id="PF00366">
    <property type="entry name" value="Ribosomal_S17"/>
    <property type="match status" value="1"/>
</dbReference>
<keyword evidence="9" id="KW-1185">Reference proteome</keyword>
<dbReference type="HAMAP" id="MF_01345_B">
    <property type="entry name" value="Ribosomal_uS17_B"/>
    <property type="match status" value="1"/>
</dbReference>
<dbReference type="InterPro" id="IPR012340">
    <property type="entry name" value="NA-bd_OB-fold"/>
</dbReference>
<keyword evidence="3 6" id="KW-0694">RNA-binding</keyword>
<dbReference type="NCBIfam" id="NF004123">
    <property type="entry name" value="PRK05610.1"/>
    <property type="match status" value="1"/>
</dbReference>
<keyword evidence="5 6" id="KW-0687">Ribonucleoprotein</keyword>
<keyword evidence="4 6" id="KW-0689">Ribosomal protein</keyword>
<comment type="subunit">
    <text evidence="6">Part of the 30S ribosomal subunit.</text>
</comment>
<gene>
    <name evidence="6 8" type="primary">rpsQ</name>
    <name evidence="8" type="ORF">E4650_02450</name>
    <name evidence="7" type="ORF">SAMN04488588_0231</name>
</gene>
<dbReference type="OrthoDB" id="9811714at2"/>
<keyword evidence="2 6" id="KW-0699">rRNA-binding</keyword>
<dbReference type="NCBIfam" id="TIGR03635">
    <property type="entry name" value="uS17_bact"/>
    <property type="match status" value="1"/>
</dbReference>
<dbReference type="CDD" id="cd00364">
    <property type="entry name" value="Ribosomal_uS17"/>
    <property type="match status" value="1"/>
</dbReference>
<comment type="similarity">
    <text evidence="1 6">Belongs to the universal ribosomal protein uS17 family.</text>
</comment>
<dbReference type="PRINTS" id="PR00973">
    <property type="entry name" value="RIBOSOMALS17"/>
</dbReference>
<dbReference type="EMBL" id="FMYV01000001">
    <property type="protein sequence ID" value="SDC01020.1"/>
    <property type="molecule type" value="Genomic_DNA"/>
</dbReference>
<dbReference type="InterPro" id="IPR000266">
    <property type="entry name" value="Ribosomal_uS17"/>
</dbReference>
<name>A0A1G6I3L4_9BACT</name>
<dbReference type="EMBL" id="SRME01000001">
    <property type="protein sequence ID" value="TGG89075.1"/>
    <property type="molecule type" value="Genomic_DNA"/>
</dbReference>
<dbReference type="Proteomes" id="UP000297288">
    <property type="component" value="Unassembled WGS sequence"/>
</dbReference>
<dbReference type="STRING" id="28234.SAMN04488588_0231"/>
<dbReference type="GO" id="GO:0022627">
    <property type="term" value="C:cytosolic small ribosomal subunit"/>
    <property type="evidence" value="ECO:0007669"/>
    <property type="project" value="UniProtKB-UniRule"/>
</dbReference>
<evidence type="ECO:0000313" key="8">
    <source>
        <dbReference type="EMBL" id="TGG89075.1"/>
    </source>
</evidence>